<evidence type="ECO:0000313" key="2">
    <source>
        <dbReference type="Proteomes" id="UP000001012"/>
    </source>
</evidence>
<dbReference type="KEGG" id="cab:CAB632"/>
<name>Q5L5L2_CHLAB</name>
<reference evidence="1 2" key="1">
    <citation type="journal article" date="2005" name="Genome Res.">
        <title>The Chlamydophila abortus genome sequence reveals an array of variable proteins that contribute to interspecies variation.</title>
        <authorList>
            <person name="Thomson N.R."/>
            <person name="Yeats C."/>
            <person name="Bell K."/>
            <person name="Holden M.T.G."/>
            <person name="Bentley S.D."/>
            <person name="Livingstone M."/>
            <person name="Cerdeno-Tarraga A.M."/>
            <person name="Harris B."/>
            <person name="Doggett J."/>
            <person name="Ormond D."/>
            <person name="Mungal K."/>
            <person name="Clarke K."/>
            <person name="Feltwell T."/>
            <person name="Hance Z."/>
            <person name="Sanders M."/>
            <person name="Quail M.A."/>
            <person name="Price C."/>
            <person name="Parkhill J."/>
            <person name="Longbottom D."/>
        </authorList>
    </citation>
    <scope>NUCLEOTIDE SEQUENCE [LARGE SCALE GENOMIC DNA]</scope>
    <source>
        <strain evidence="2">DSM 27085 / S26/3</strain>
    </source>
</reference>
<dbReference type="Pfam" id="PF24683">
    <property type="entry name" value="CT021"/>
    <property type="match status" value="1"/>
</dbReference>
<sequence>MKKQEKTRLFPLFQRLFILVIFLCPCSAFSQSPHSLKKNLFHAQAGDYAVFSKGGQKFFLFVKSISAETVWIEMTEFPHLSQQDRALLKNTPWKTVISHLHSPRRVFVISLSKRDLLIFSLNLKTQQLQQIQTDDLPLFATLVQLSLNEAPVHLIKTQGKKNDPWSPRITLEGNSSVNMPVQAWHAHWPKDSSILSEKNVLMYFTAPEISVFPLWTSIETPKGSVVLRTIDVGHHAISPYSYSIPKIENPF</sequence>
<dbReference type="EMBL" id="CR848038">
    <property type="protein sequence ID" value="CAH64079.1"/>
    <property type="molecule type" value="Genomic_DNA"/>
</dbReference>
<dbReference type="OrthoDB" id="19091at2"/>
<protein>
    <submittedName>
        <fullName evidence="1">Conserved hypothetical exported protein</fullName>
    </submittedName>
</protein>
<accession>Q5L5L2</accession>
<dbReference type="AlphaFoldDB" id="Q5L5L2"/>
<organism evidence="1 2">
    <name type="scientific">Chlamydia abortus (strain DSM 27085 / S26/3)</name>
    <name type="common">Chlamydophila abortus</name>
    <dbReference type="NCBI Taxonomy" id="218497"/>
    <lineage>
        <taxon>Bacteria</taxon>
        <taxon>Pseudomonadati</taxon>
        <taxon>Chlamydiota</taxon>
        <taxon>Chlamydiia</taxon>
        <taxon>Chlamydiales</taxon>
        <taxon>Chlamydiaceae</taxon>
        <taxon>Chlamydia/Chlamydophila group</taxon>
        <taxon>Chlamydia</taxon>
    </lineage>
</organism>
<dbReference type="Proteomes" id="UP000001012">
    <property type="component" value="Chromosome"/>
</dbReference>
<keyword evidence="2" id="KW-1185">Reference proteome</keyword>
<dbReference type="InterPro" id="IPR056408">
    <property type="entry name" value="CT021-like"/>
</dbReference>
<gene>
    <name evidence="1" type="ordered locus">CAB632</name>
</gene>
<proteinExistence type="predicted"/>
<dbReference type="HOGENOM" id="CLU_097449_0_0_0"/>
<evidence type="ECO:0000313" key="1">
    <source>
        <dbReference type="EMBL" id="CAH64079.1"/>
    </source>
</evidence>
<dbReference type="RefSeq" id="WP_006344249.1">
    <property type="nucleotide sequence ID" value="NC_004552.2"/>
</dbReference>